<organism evidence="1 2">
    <name type="scientific">Nannocystis punicea</name>
    <dbReference type="NCBI Taxonomy" id="2995304"/>
    <lineage>
        <taxon>Bacteria</taxon>
        <taxon>Pseudomonadati</taxon>
        <taxon>Myxococcota</taxon>
        <taxon>Polyangia</taxon>
        <taxon>Nannocystales</taxon>
        <taxon>Nannocystaceae</taxon>
        <taxon>Nannocystis</taxon>
    </lineage>
</organism>
<dbReference type="Proteomes" id="UP001164459">
    <property type="component" value="Chromosome"/>
</dbReference>
<keyword evidence="2" id="KW-1185">Reference proteome</keyword>
<evidence type="ECO:0000313" key="2">
    <source>
        <dbReference type="Proteomes" id="UP001164459"/>
    </source>
</evidence>
<reference evidence="1" key="1">
    <citation type="submission" date="2022-11" db="EMBL/GenBank/DDBJ databases">
        <title>Minimal conservation of predation-associated metabolite biosynthetic gene clusters underscores biosynthetic potential of Myxococcota including descriptions for ten novel species: Archangium lansinium sp. nov., Myxococcus landrumus sp. nov., Nannocystis bai.</title>
        <authorList>
            <person name="Ahearne A."/>
            <person name="Stevens C."/>
            <person name="Dowd S."/>
        </authorList>
    </citation>
    <scope>NUCLEOTIDE SEQUENCE</scope>
    <source>
        <strain evidence="1">Fl3</strain>
    </source>
</reference>
<accession>A0ABY7GSY9</accession>
<evidence type="ECO:0000313" key="1">
    <source>
        <dbReference type="EMBL" id="WAS90066.1"/>
    </source>
</evidence>
<dbReference type="EMBL" id="CP114040">
    <property type="protein sequence ID" value="WAS90066.1"/>
    <property type="molecule type" value="Genomic_DNA"/>
</dbReference>
<gene>
    <name evidence="1" type="ORF">O0S08_28055</name>
</gene>
<dbReference type="RefSeq" id="WP_269032400.1">
    <property type="nucleotide sequence ID" value="NZ_CP114040.1"/>
</dbReference>
<protein>
    <submittedName>
        <fullName evidence="1">Polymer-forming cytoskeletal protein</fullName>
    </submittedName>
</protein>
<proteinExistence type="predicted"/>
<name>A0ABY7GSY9_9BACT</name>
<sequence length="198" mass="21838">MKTRKGTEADLERIKNEDIADCVDEDELRVVEGPATLEGSYDPSGKTVLVLGDLTVNGNVNIEETATLVITGTLRCRNLYLEGNLEVQGATEVAETIFGYYEGGTSDLRGTVTTRVLLIGNHDLVVKKSKLTAQHRFEFDNFQKPKPKKLPEATVREVLSDDAFRHLSDLLGFTEDKSPDIAKAQRLLSRQGFLRAAG</sequence>